<proteinExistence type="predicted"/>
<feature type="transmembrane region" description="Helical" evidence="1">
    <location>
        <begin position="48"/>
        <end position="67"/>
    </location>
</feature>
<evidence type="ECO:0000313" key="2">
    <source>
        <dbReference type="EMBL" id="GAA2930266.1"/>
    </source>
</evidence>
<keyword evidence="1" id="KW-1133">Transmembrane helix</keyword>
<evidence type="ECO:0000256" key="1">
    <source>
        <dbReference type="SAM" id="Phobius"/>
    </source>
</evidence>
<sequence>MRGDMPSPGSGFSNTARNVIRSLDLYVTLIAAVTFGILGLVGKASQEVITSGILAVLALVGFSLLRMRSQGERISKSLTEISARPSADRFFSEVDDRDEIREMISSSREVWLHGWTLGIHLVSYADEIRRAVARGLHIRILVIEPNSPAMSIAASEAENHSASELSSNLEANLRRLVSPITGAVSGKLEIRTLGHVPHNTVIASDPSTEKGKIVMRIATFRADHWQRPTFTVTRQNDPGWYEFFKAQFDKKWESANPYASLP</sequence>
<feature type="transmembrane region" description="Helical" evidence="1">
    <location>
        <begin position="23"/>
        <end position="42"/>
    </location>
</feature>
<keyword evidence="1" id="KW-0472">Membrane</keyword>
<accession>A0ABN3WZN7</accession>
<dbReference type="EMBL" id="BAAAVA010000038">
    <property type="protein sequence ID" value="GAA2930266.1"/>
    <property type="molecule type" value="Genomic_DNA"/>
</dbReference>
<comment type="caution">
    <text evidence="2">The sequence shown here is derived from an EMBL/GenBank/DDBJ whole genome shotgun (WGS) entry which is preliminary data.</text>
</comment>
<reference evidence="2 3" key="1">
    <citation type="journal article" date="2019" name="Int. J. Syst. Evol. Microbiol.">
        <title>The Global Catalogue of Microorganisms (GCM) 10K type strain sequencing project: providing services to taxonomists for standard genome sequencing and annotation.</title>
        <authorList>
            <consortium name="The Broad Institute Genomics Platform"/>
            <consortium name="The Broad Institute Genome Sequencing Center for Infectious Disease"/>
            <person name="Wu L."/>
            <person name="Ma J."/>
        </authorList>
    </citation>
    <scope>NUCLEOTIDE SEQUENCE [LARGE SCALE GENOMIC DNA]</scope>
    <source>
        <strain evidence="2 3">JCM 9650</strain>
    </source>
</reference>
<gene>
    <name evidence="2" type="ORF">GCM10010478_33970</name>
</gene>
<name>A0ABN3WZN7_9ACTN</name>
<evidence type="ECO:0000313" key="3">
    <source>
        <dbReference type="Proteomes" id="UP001501423"/>
    </source>
</evidence>
<keyword evidence="1" id="KW-0812">Transmembrane</keyword>
<organism evidence="2 3">
    <name type="scientific">Streptomyces erythrogriseus</name>
    <dbReference type="NCBI Taxonomy" id="284027"/>
    <lineage>
        <taxon>Bacteria</taxon>
        <taxon>Bacillati</taxon>
        <taxon>Actinomycetota</taxon>
        <taxon>Actinomycetes</taxon>
        <taxon>Kitasatosporales</taxon>
        <taxon>Streptomycetaceae</taxon>
        <taxon>Streptomyces</taxon>
        <taxon>Streptomyces griseoincarnatus group</taxon>
    </lineage>
</organism>
<protein>
    <submittedName>
        <fullName evidence="2">Uncharacterized protein</fullName>
    </submittedName>
</protein>
<keyword evidence="3" id="KW-1185">Reference proteome</keyword>
<dbReference type="Proteomes" id="UP001501423">
    <property type="component" value="Unassembled WGS sequence"/>
</dbReference>